<keyword evidence="3" id="KW-1185">Reference proteome</keyword>
<evidence type="ECO:0000313" key="3">
    <source>
        <dbReference type="Proteomes" id="UP000198929"/>
    </source>
</evidence>
<reference evidence="3" key="1">
    <citation type="submission" date="2016-10" db="EMBL/GenBank/DDBJ databases">
        <authorList>
            <person name="Varghese N."/>
            <person name="Submissions S."/>
        </authorList>
    </citation>
    <scope>NUCLEOTIDE SEQUENCE [LARGE SCALE GENOMIC DNA]</scope>
    <source>
        <strain evidence="3">DSM 20524</strain>
    </source>
</reference>
<organism evidence="2 3">
    <name type="scientific">Corynebacterium cystitidis DSM 20524</name>
    <dbReference type="NCBI Taxonomy" id="1121357"/>
    <lineage>
        <taxon>Bacteria</taxon>
        <taxon>Bacillati</taxon>
        <taxon>Actinomycetota</taxon>
        <taxon>Actinomycetes</taxon>
        <taxon>Mycobacteriales</taxon>
        <taxon>Corynebacteriaceae</taxon>
        <taxon>Corynebacterium</taxon>
    </lineage>
</organism>
<accession>A0A1H9VJA5</accession>
<name>A0A1H9VJA5_9CORY</name>
<keyword evidence="1" id="KW-0472">Membrane</keyword>
<feature type="transmembrane region" description="Helical" evidence="1">
    <location>
        <begin position="47"/>
        <end position="67"/>
    </location>
</feature>
<keyword evidence="1" id="KW-1133">Transmembrane helix</keyword>
<evidence type="ECO:0000256" key="1">
    <source>
        <dbReference type="SAM" id="Phobius"/>
    </source>
</evidence>
<protein>
    <submittedName>
        <fullName evidence="2">Phospholipase_D-nuclease N-terminal</fullName>
    </submittedName>
</protein>
<gene>
    <name evidence="2" type="ORF">SAMN05661109_02266</name>
</gene>
<proteinExistence type="predicted"/>
<dbReference type="AlphaFoldDB" id="A0A1H9VJA5"/>
<dbReference type="EMBL" id="FOGQ01000012">
    <property type="protein sequence ID" value="SES21638.1"/>
    <property type="molecule type" value="Genomic_DNA"/>
</dbReference>
<evidence type="ECO:0000313" key="2">
    <source>
        <dbReference type="EMBL" id="SES21638.1"/>
    </source>
</evidence>
<sequence>MAFSGSSVLVPPVYDIAWSGLLLLSVLLPVVVVIGERRTGSTWPATLVWALLALVAPLVGFVVWLVWSAAIRPELRTRRDA</sequence>
<keyword evidence="1" id="KW-0812">Transmembrane</keyword>
<feature type="transmembrane region" description="Helical" evidence="1">
    <location>
        <begin position="16"/>
        <end position="35"/>
    </location>
</feature>
<dbReference type="Proteomes" id="UP000198929">
    <property type="component" value="Unassembled WGS sequence"/>
</dbReference>